<proteinExistence type="predicted"/>
<evidence type="ECO:0000256" key="1">
    <source>
        <dbReference type="SAM" id="SignalP"/>
    </source>
</evidence>
<feature type="signal peptide" evidence="1">
    <location>
        <begin position="1"/>
        <end position="22"/>
    </location>
</feature>
<keyword evidence="1" id="KW-0732">Signal</keyword>
<protein>
    <recommendedName>
        <fullName evidence="4">Outer membrane lipoprotein-sorting protein</fullName>
    </recommendedName>
</protein>
<dbReference type="OrthoDB" id="116110at2"/>
<gene>
    <name evidence="2" type="ORF">EDE15_1225</name>
</gene>
<evidence type="ECO:0000313" key="3">
    <source>
        <dbReference type="Proteomes" id="UP000269669"/>
    </source>
</evidence>
<sequence>MKSISCAATIAFGLASMLPLMAQEAPIHAPDGGTQERVESIAIPSTPNAPFSAVVTTVWTRILPDGSTQIIKNRRTVARDSSGRVFQERRYFSPNGDKQVTPLSALNYQDPNRHELYICRPDVRVCTVTPFYAPATAKLQQAGPLPNGAGSVTREDLGQKTIDGLEVLGSREITTINAGVIGNQKAEPIVKEFWYSPRLGINVITKRFDPRVSAAQDFDVGSVNLAEPDPKLFEPPSDYKVVRMDRQ</sequence>
<name>A0A428MG70_9BACT</name>
<dbReference type="RefSeq" id="WP_125484434.1">
    <property type="nucleotide sequence ID" value="NZ_RSDW01000001.1"/>
</dbReference>
<keyword evidence="3" id="KW-1185">Reference proteome</keyword>
<organism evidence="2 3">
    <name type="scientific">Edaphobacter aggregans</name>
    <dbReference type="NCBI Taxonomy" id="570835"/>
    <lineage>
        <taxon>Bacteria</taxon>
        <taxon>Pseudomonadati</taxon>
        <taxon>Acidobacteriota</taxon>
        <taxon>Terriglobia</taxon>
        <taxon>Terriglobales</taxon>
        <taxon>Acidobacteriaceae</taxon>
        <taxon>Edaphobacter</taxon>
    </lineage>
</organism>
<dbReference type="EMBL" id="RSDW01000001">
    <property type="protein sequence ID" value="RSL15723.1"/>
    <property type="molecule type" value="Genomic_DNA"/>
</dbReference>
<reference evidence="2 3" key="1">
    <citation type="submission" date="2018-12" db="EMBL/GenBank/DDBJ databases">
        <title>Sequencing of bacterial isolates from soil warming experiment in Harvard Forest, Massachusetts, USA.</title>
        <authorList>
            <person name="Deangelis K."/>
        </authorList>
    </citation>
    <scope>NUCLEOTIDE SEQUENCE [LARGE SCALE GENOMIC DNA]</scope>
    <source>
        <strain evidence="2 3">EB153</strain>
    </source>
</reference>
<dbReference type="Proteomes" id="UP000269669">
    <property type="component" value="Unassembled WGS sequence"/>
</dbReference>
<evidence type="ECO:0000313" key="2">
    <source>
        <dbReference type="EMBL" id="RSL15723.1"/>
    </source>
</evidence>
<accession>A0A428MG70</accession>
<dbReference type="AlphaFoldDB" id="A0A428MG70"/>
<comment type="caution">
    <text evidence="2">The sequence shown here is derived from an EMBL/GenBank/DDBJ whole genome shotgun (WGS) entry which is preliminary data.</text>
</comment>
<evidence type="ECO:0008006" key="4">
    <source>
        <dbReference type="Google" id="ProtNLM"/>
    </source>
</evidence>
<feature type="chain" id="PRO_5019136377" description="Outer membrane lipoprotein-sorting protein" evidence="1">
    <location>
        <begin position="23"/>
        <end position="247"/>
    </location>
</feature>